<evidence type="ECO:0000313" key="1">
    <source>
        <dbReference type="EMBL" id="MCI47456.1"/>
    </source>
</evidence>
<name>A0A392SHW8_9FABA</name>
<evidence type="ECO:0000313" key="2">
    <source>
        <dbReference type="Proteomes" id="UP000265520"/>
    </source>
</evidence>
<comment type="caution">
    <text evidence="1">The sequence shown here is derived from an EMBL/GenBank/DDBJ whole genome shotgun (WGS) entry which is preliminary data.</text>
</comment>
<dbReference type="Proteomes" id="UP000265520">
    <property type="component" value="Unassembled WGS sequence"/>
</dbReference>
<protein>
    <submittedName>
        <fullName evidence="1">Uncharacterized protein</fullName>
    </submittedName>
</protein>
<organism evidence="1 2">
    <name type="scientific">Trifolium medium</name>
    <dbReference type="NCBI Taxonomy" id="97028"/>
    <lineage>
        <taxon>Eukaryota</taxon>
        <taxon>Viridiplantae</taxon>
        <taxon>Streptophyta</taxon>
        <taxon>Embryophyta</taxon>
        <taxon>Tracheophyta</taxon>
        <taxon>Spermatophyta</taxon>
        <taxon>Magnoliopsida</taxon>
        <taxon>eudicotyledons</taxon>
        <taxon>Gunneridae</taxon>
        <taxon>Pentapetalae</taxon>
        <taxon>rosids</taxon>
        <taxon>fabids</taxon>
        <taxon>Fabales</taxon>
        <taxon>Fabaceae</taxon>
        <taxon>Papilionoideae</taxon>
        <taxon>50 kb inversion clade</taxon>
        <taxon>NPAAA clade</taxon>
        <taxon>Hologalegina</taxon>
        <taxon>IRL clade</taxon>
        <taxon>Trifolieae</taxon>
        <taxon>Trifolium</taxon>
    </lineage>
</organism>
<dbReference type="EMBL" id="LXQA010372679">
    <property type="protein sequence ID" value="MCI47456.1"/>
    <property type="molecule type" value="Genomic_DNA"/>
</dbReference>
<reference evidence="1 2" key="1">
    <citation type="journal article" date="2018" name="Front. Plant Sci.">
        <title>Red Clover (Trifolium pratense) and Zigzag Clover (T. medium) - A Picture of Genomic Similarities and Differences.</title>
        <authorList>
            <person name="Dluhosova J."/>
            <person name="Istvanek J."/>
            <person name="Nedelnik J."/>
            <person name="Repkova J."/>
        </authorList>
    </citation>
    <scope>NUCLEOTIDE SEQUENCE [LARGE SCALE GENOMIC DNA]</scope>
    <source>
        <strain evidence="2">cv. 10/8</strain>
        <tissue evidence="1">Leaf</tissue>
    </source>
</reference>
<dbReference type="AlphaFoldDB" id="A0A392SHW8"/>
<accession>A0A392SHW8</accession>
<feature type="non-terminal residue" evidence="1">
    <location>
        <position position="1"/>
    </location>
</feature>
<keyword evidence="2" id="KW-1185">Reference proteome</keyword>
<sequence>TGGAEKRRGARREAVQLLLPCVKASAEQPWKLQNEARSCNNNDIKS</sequence>
<proteinExistence type="predicted"/>